<dbReference type="STRING" id="1763538.LPB68_16865"/>
<dbReference type="SUPFAM" id="SSF52402">
    <property type="entry name" value="Adenine nucleotide alpha hydrolases-like"/>
    <property type="match status" value="1"/>
</dbReference>
<feature type="domain" description="UspA" evidence="2">
    <location>
        <begin position="1"/>
        <end position="141"/>
    </location>
</feature>
<evidence type="ECO:0000256" key="1">
    <source>
        <dbReference type="ARBA" id="ARBA00008791"/>
    </source>
</evidence>
<dbReference type="PANTHER" id="PTHR46268:SF6">
    <property type="entry name" value="UNIVERSAL STRESS PROTEIN UP12"/>
    <property type="match status" value="1"/>
</dbReference>
<dbReference type="KEGG" id="pcx:LPB68_16865"/>
<name>A0A167ASX0_9BACL</name>
<dbReference type="CDD" id="cd00293">
    <property type="entry name" value="USP-like"/>
    <property type="match status" value="1"/>
</dbReference>
<comment type="caution">
    <text evidence="3">The sequence shown here is derived from an EMBL/GenBank/DDBJ whole genome shotgun (WGS) entry which is preliminary data.</text>
</comment>
<dbReference type="Pfam" id="PF00582">
    <property type="entry name" value="Usp"/>
    <property type="match status" value="1"/>
</dbReference>
<accession>A0A167ASX0</accession>
<dbReference type="InterPro" id="IPR006015">
    <property type="entry name" value="Universal_stress_UspA"/>
</dbReference>
<proteinExistence type="inferred from homology"/>
<dbReference type="Gene3D" id="3.40.50.620">
    <property type="entry name" value="HUPs"/>
    <property type="match status" value="1"/>
</dbReference>
<comment type="similarity">
    <text evidence="1">Belongs to the universal stress protein A family.</text>
</comment>
<dbReference type="InterPro" id="IPR014729">
    <property type="entry name" value="Rossmann-like_a/b/a_fold"/>
</dbReference>
<evidence type="ECO:0000313" key="4">
    <source>
        <dbReference type="Proteomes" id="UP000077134"/>
    </source>
</evidence>
<dbReference type="InterPro" id="IPR006016">
    <property type="entry name" value="UspA"/>
</dbReference>
<dbReference type="Proteomes" id="UP000077134">
    <property type="component" value="Unassembled WGS sequence"/>
</dbReference>
<evidence type="ECO:0000259" key="2">
    <source>
        <dbReference type="Pfam" id="PF00582"/>
    </source>
</evidence>
<organism evidence="3 4">
    <name type="scientific">Paenibacillus crassostreae</name>
    <dbReference type="NCBI Taxonomy" id="1763538"/>
    <lineage>
        <taxon>Bacteria</taxon>
        <taxon>Bacillati</taxon>
        <taxon>Bacillota</taxon>
        <taxon>Bacilli</taxon>
        <taxon>Bacillales</taxon>
        <taxon>Paenibacillaceae</taxon>
        <taxon>Paenibacillus</taxon>
    </lineage>
</organism>
<protein>
    <recommendedName>
        <fullName evidence="2">UspA domain-containing protein</fullName>
    </recommendedName>
</protein>
<sequence>MRQNIIVPFDGSEGAQEALRVAIDMADKYKESIILINVQPSFTSPHTTLFFNESDMKEYQYIQYKEAVESGERILTDSNVPYESVLLIGYARDEICKEANTRNIRCIVMGSRGHSVFVGSVLGSVSQGVLYRANCPVMVVPSQAN</sequence>
<dbReference type="RefSeq" id="WP_068661143.1">
    <property type="nucleotide sequence ID" value="NZ_CP017770.1"/>
</dbReference>
<dbReference type="AlphaFoldDB" id="A0A167ASX0"/>
<reference evidence="3 4" key="1">
    <citation type="submission" date="2016-02" db="EMBL/GenBank/DDBJ databases">
        <title>Paenibacillus sp. LPB0068, isolated from Crassostrea gigas.</title>
        <authorList>
            <person name="Shin S.-K."/>
            <person name="Yi H."/>
        </authorList>
    </citation>
    <scope>NUCLEOTIDE SEQUENCE [LARGE SCALE GENOMIC DNA]</scope>
    <source>
        <strain evidence="3 4">LPB0068</strain>
    </source>
</reference>
<gene>
    <name evidence="3" type="ORF">PNBC_19735</name>
</gene>
<dbReference type="PRINTS" id="PR01438">
    <property type="entry name" value="UNVRSLSTRESS"/>
</dbReference>
<dbReference type="OrthoDB" id="9777884at2"/>
<dbReference type="PANTHER" id="PTHR46268">
    <property type="entry name" value="STRESS RESPONSE PROTEIN NHAX"/>
    <property type="match status" value="1"/>
</dbReference>
<keyword evidence="4" id="KW-1185">Reference proteome</keyword>
<evidence type="ECO:0000313" key="3">
    <source>
        <dbReference type="EMBL" id="OAB71394.1"/>
    </source>
</evidence>
<dbReference type="EMBL" id="LSFN01000040">
    <property type="protein sequence ID" value="OAB71394.1"/>
    <property type="molecule type" value="Genomic_DNA"/>
</dbReference>